<proteinExistence type="predicted"/>
<dbReference type="PANTHER" id="PTHR43100">
    <property type="entry name" value="GLUTAMATE SYNTHASE [NADPH] SMALL CHAIN"/>
    <property type="match status" value="1"/>
</dbReference>
<dbReference type="NCBIfam" id="NF045663">
    <property type="entry name" value="diclust_near_Sec"/>
    <property type="match status" value="1"/>
</dbReference>
<dbReference type="GO" id="GO:0016491">
    <property type="term" value="F:oxidoreductase activity"/>
    <property type="evidence" value="ECO:0007669"/>
    <property type="project" value="UniProtKB-ARBA"/>
</dbReference>
<dbReference type="InterPro" id="IPR051394">
    <property type="entry name" value="Glutamate_Synthase"/>
</dbReference>
<keyword evidence="6" id="KW-1185">Reference proteome</keyword>
<keyword evidence="1" id="KW-0479">Metal-binding</keyword>
<evidence type="ECO:0000259" key="4">
    <source>
        <dbReference type="PROSITE" id="PS51379"/>
    </source>
</evidence>
<dbReference type="KEGG" id="ppd:Ppro_1550"/>
<dbReference type="InterPro" id="IPR028261">
    <property type="entry name" value="DPD_II"/>
</dbReference>
<accession>A1AP95</accession>
<dbReference type="InterPro" id="IPR017896">
    <property type="entry name" value="4Fe4S_Fe-S-bd"/>
</dbReference>
<dbReference type="RefSeq" id="WP_011735455.1">
    <property type="nucleotide sequence ID" value="NC_008609.1"/>
</dbReference>
<evidence type="ECO:0000256" key="3">
    <source>
        <dbReference type="ARBA" id="ARBA00023014"/>
    </source>
</evidence>
<evidence type="ECO:0000313" key="6">
    <source>
        <dbReference type="Proteomes" id="UP000006732"/>
    </source>
</evidence>
<dbReference type="OrthoDB" id="9803192at2"/>
<feature type="domain" description="4Fe-4S ferredoxin-type" evidence="4">
    <location>
        <begin position="359"/>
        <end position="385"/>
    </location>
</feature>
<dbReference type="SUPFAM" id="SSF46548">
    <property type="entry name" value="alpha-helical ferredoxin"/>
    <property type="match status" value="1"/>
</dbReference>
<keyword evidence="3" id="KW-0411">Iron-sulfur</keyword>
<dbReference type="PROSITE" id="PS00198">
    <property type="entry name" value="4FE4S_FER_1"/>
    <property type="match status" value="1"/>
</dbReference>
<dbReference type="Gene3D" id="3.50.50.60">
    <property type="entry name" value="FAD/NAD(P)-binding domain"/>
    <property type="match status" value="1"/>
</dbReference>
<dbReference type="eggNOG" id="COG0247">
    <property type="taxonomic scope" value="Bacteria"/>
</dbReference>
<gene>
    <name evidence="5" type="ordered locus">Ppro_1550</name>
</gene>
<protein>
    <submittedName>
        <fullName evidence="5">Aldehyde dehydrogenase, iron-sulfur subunit</fullName>
    </submittedName>
</protein>
<dbReference type="Pfam" id="PF02754">
    <property type="entry name" value="CCG"/>
    <property type="match status" value="2"/>
</dbReference>
<dbReference type="PROSITE" id="PS51379">
    <property type="entry name" value="4FE4S_FER_2"/>
    <property type="match status" value="1"/>
</dbReference>
<dbReference type="PANTHER" id="PTHR43100:SF1">
    <property type="entry name" value="GLUTAMATE SYNTHASE [NADPH] SMALL CHAIN"/>
    <property type="match status" value="1"/>
</dbReference>
<dbReference type="eggNOG" id="COG0493">
    <property type="taxonomic scope" value="Bacteria"/>
</dbReference>
<dbReference type="Pfam" id="PF13450">
    <property type="entry name" value="NAD_binding_8"/>
    <property type="match status" value="1"/>
</dbReference>
<dbReference type="InterPro" id="IPR036188">
    <property type="entry name" value="FAD/NAD-bd_sf"/>
</dbReference>
<organism evidence="5 6">
    <name type="scientific">Pelobacter propionicus (strain DSM 2379 / NBRC 103807 / OttBd1)</name>
    <dbReference type="NCBI Taxonomy" id="338966"/>
    <lineage>
        <taxon>Bacteria</taxon>
        <taxon>Pseudomonadati</taxon>
        <taxon>Thermodesulfobacteriota</taxon>
        <taxon>Desulfuromonadia</taxon>
        <taxon>Desulfuromonadales</taxon>
        <taxon>Desulfuromonadaceae</taxon>
        <taxon>Pelobacter</taxon>
    </lineage>
</organism>
<dbReference type="Gene3D" id="1.10.1060.10">
    <property type="entry name" value="Alpha-helical ferredoxin"/>
    <property type="match status" value="2"/>
</dbReference>
<evidence type="ECO:0000313" key="5">
    <source>
        <dbReference type="EMBL" id="ABK99165.1"/>
    </source>
</evidence>
<dbReference type="AlphaFoldDB" id="A1AP95"/>
<dbReference type="SUPFAM" id="SSF51971">
    <property type="entry name" value="Nucleotide-binding domain"/>
    <property type="match status" value="1"/>
</dbReference>
<dbReference type="HOGENOM" id="CLU_363603_0_0_7"/>
<dbReference type="Proteomes" id="UP000006732">
    <property type="component" value="Chromosome"/>
</dbReference>
<keyword evidence="2" id="KW-0408">Iron</keyword>
<name>A1AP95_PELPD</name>
<dbReference type="InterPro" id="IPR009051">
    <property type="entry name" value="Helical_ferredxn"/>
</dbReference>
<reference evidence="5 6" key="1">
    <citation type="submission" date="2006-10" db="EMBL/GenBank/DDBJ databases">
        <title>Complete sequence of chromosome of Pelobacter propionicus DSM 2379.</title>
        <authorList>
            <consortium name="US DOE Joint Genome Institute"/>
            <person name="Copeland A."/>
            <person name="Lucas S."/>
            <person name="Lapidus A."/>
            <person name="Barry K."/>
            <person name="Detter J.C."/>
            <person name="Glavina del Rio T."/>
            <person name="Hammon N."/>
            <person name="Israni S."/>
            <person name="Dalin E."/>
            <person name="Tice H."/>
            <person name="Pitluck S."/>
            <person name="Saunders E."/>
            <person name="Brettin T."/>
            <person name="Bruce D."/>
            <person name="Han C."/>
            <person name="Tapia R."/>
            <person name="Schmutz J."/>
            <person name="Larimer F."/>
            <person name="Land M."/>
            <person name="Hauser L."/>
            <person name="Kyrpides N."/>
            <person name="Kim E."/>
            <person name="Lovley D."/>
            <person name="Richardson P."/>
        </authorList>
    </citation>
    <scope>NUCLEOTIDE SEQUENCE [LARGE SCALE GENOMIC DNA]</scope>
    <source>
        <strain evidence="6">DSM 2379 / NBRC 103807 / OttBd1</strain>
    </source>
</reference>
<dbReference type="Pfam" id="PF13534">
    <property type="entry name" value="Fer4_17"/>
    <property type="match status" value="1"/>
</dbReference>
<dbReference type="Pfam" id="PF14691">
    <property type="entry name" value="Fer4_20"/>
    <property type="match status" value="1"/>
</dbReference>
<evidence type="ECO:0000256" key="2">
    <source>
        <dbReference type="ARBA" id="ARBA00023004"/>
    </source>
</evidence>
<dbReference type="EMBL" id="CP000482">
    <property type="protein sequence ID" value="ABK99165.1"/>
    <property type="molecule type" value="Genomic_DNA"/>
</dbReference>
<evidence type="ECO:0000256" key="1">
    <source>
        <dbReference type="ARBA" id="ARBA00022723"/>
    </source>
</evidence>
<dbReference type="InterPro" id="IPR017900">
    <property type="entry name" value="4Fe4S_Fe_S_CS"/>
</dbReference>
<dbReference type="GO" id="GO:0051536">
    <property type="term" value="F:iron-sulfur cluster binding"/>
    <property type="evidence" value="ECO:0007669"/>
    <property type="project" value="UniProtKB-KW"/>
</dbReference>
<dbReference type="InterPro" id="IPR004017">
    <property type="entry name" value="Cys_rich_dom"/>
</dbReference>
<sequence>MEKTELQEWEDKCIQEEPPPCMTGCPIHVDARTFVKQVGLGKWEDALKTMAKTMPFPRILGRICDHPCESTCRRNEVGESIAISALERACVETAREKVRGVMLPRKQTRVAIIGSGLSSLTAAWDLVRKGYQVTVFEPTGRLGGNLWNYPESVLPPEVIAGELKLLEEIGATIELMSDISGSSRIATLRGEFDALFVGLDTVGVNSNGLERDDKGSVWCNVLTRGTSMEGVFAGGNSIRNGRPSPIYDVLDGRKAATSIDRYTMNINLENGRELEGPYPSRLYTNTSGISPLARVSPAGAVSGYSAEEAISEAGRCIQCECLECVKVCLYLDRNNGYPKKYARQVFNSEYVMFGRAHTKNLFVNSCSSCGLCETVCPNNFNVGEMMQRERRTFLKKEFMPPSFHEFALLDMEYSNSQRCALCRHEPGREESAWLYFPSCQLSATTPLEIESSYAYLREKLEGGVGIMLGCCGAPARWAGRDDLFQEAQATIRAQWERMGRPRVITACSTCRTLFQDNQPEMETHTLWELIGEHGLPPGHLTNNGATVSITDPCMARHDGETHRQVRSLARSLGFAINELPLSGEKAECCGFGGLMFNADPALARDVVRHRTTAIDPPDTSYYQPTVMDNDYLAYCAMCRDNLAAGGKRTSHLIEQLFPAEGLGDPAGRGWISWTERRHNRAALRERILKQQGEPGGAGVEEHDRITLLMTEEVRRTADERRILESDIKRVIDHAETSGRKLHNATSGVYRGYLKFGNVTFWVEYTPTEGGYRVHNAYCHRMNIVGTKL</sequence>
<dbReference type="STRING" id="338966.Ppro_1550"/>
<dbReference type="GO" id="GO:0046872">
    <property type="term" value="F:metal ion binding"/>
    <property type="evidence" value="ECO:0007669"/>
    <property type="project" value="UniProtKB-KW"/>
</dbReference>